<dbReference type="KEGG" id="bbel:109466467"/>
<protein>
    <submittedName>
        <fullName evidence="3">Protein inturned-like</fullName>
    </submittedName>
</protein>
<dbReference type="GeneID" id="109466467"/>
<keyword evidence="2" id="KW-1185">Reference proteome</keyword>
<dbReference type="RefSeq" id="XP_019619747.1">
    <property type="nucleotide sequence ID" value="XM_019764188.1"/>
</dbReference>
<sequence length="124" mass="13992">MSPRSAGLRHRRHDPGEEGSRSAKHLPDFDTVSMILAKSSLRPAWLDSVRPDGSLFYLEPCRDGPGSTGGLPALVRPTELKRRVRFSNSSNGNSDPSGRGRDCSRAKLRWWSFHHRNRDRKTQV</sequence>
<accession>A0A6P4YM32</accession>
<dbReference type="AlphaFoldDB" id="A0A6P4YM32"/>
<reference evidence="3" key="1">
    <citation type="submission" date="2025-08" db="UniProtKB">
        <authorList>
            <consortium name="RefSeq"/>
        </authorList>
    </citation>
    <scope>IDENTIFICATION</scope>
    <source>
        <tissue evidence="3">Gonad</tissue>
    </source>
</reference>
<feature type="compositionally biased region" description="Basic and acidic residues" evidence="1">
    <location>
        <begin position="14"/>
        <end position="25"/>
    </location>
</feature>
<proteinExistence type="predicted"/>
<gene>
    <name evidence="3" type="primary">LOC109466467</name>
</gene>
<evidence type="ECO:0000256" key="1">
    <source>
        <dbReference type="SAM" id="MobiDB-lite"/>
    </source>
</evidence>
<feature type="region of interest" description="Disordered" evidence="1">
    <location>
        <begin position="1"/>
        <end position="25"/>
    </location>
</feature>
<dbReference type="Proteomes" id="UP000515135">
    <property type="component" value="Unplaced"/>
</dbReference>
<evidence type="ECO:0000313" key="2">
    <source>
        <dbReference type="Proteomes" id="UP000515135"/>
    </source>
</evidence>
<name>A0A6P4YM32_BRABE</name>
<dbReference type="OrthoDB" id="10359239at2759"/>
<feature type="region of interest" description="Disordered" evidence="1">
    <location>
        <begin position="83"/>
        <end position="103"/>
    </location>
</feature>
<evidence type="ECO:0000313" key="3">
    <source>
        <dbReference type="RefSeq" id="XP_019619747.1"/>
    </source>
</evidence>
<organism evidence="2 3">
    <name type="scientific">Branchiostoma belcheri</name>
    <name type="common">Amphioxus</name>
    <dbReference type="NCBI Taxonomy" id="7741"/>
    <lineage>
        <taxon>Eukaryota</taxon>
        <taxon>Metazoa</taxon>
        <taxon>Chordata</taxon>
        <taxon>Cephalochordata</taxon>
        <taxon>Leptocardii</taxon>
        <taxon>Amphioxiformes</taxon>
        <taxon>Branchiostomatidae</taxon>
        <taxon>Branchiostoma</taxon>
    </lineage>
</organism>
<feature type="compositionally biased region" description="Low complexity" evidence="1">
    <location>
        <begin position="87"/>
        <end position="97"/>
    </location>
</feature>